<dbReference type="OrthoDB" id="5188995at2"/>
<proteinExistence type="predicted"/>
<dbReference type="STRING" id="633440.SAMN05421869_110316"/>
<sequence>MPLPVALAAALQLLLAATFLVLPLLAQIFGGAAQRAAEAEMARQGLPGGVLAQHGINFREKPWELALALAIAAALTALGWLNLTGEGLGRTLSWIAEPVVLVAVGSVTASQVFARRYTEAAFRRSADPRVRDIDVRALLGAAVGAFPSWLRPAVVLRFWLATLGSVLVIVLLLTPAAGAHFR</sequence>
<organism evidence="2 3">
    <name type="scientific">Nonomuraea jiangxiensis</name>
    <dbReference type="NCBI Taxonomy" id="633440"/>
    <lineage>
        <taxon>Bacteria</taxon>
        <taxon>Bacillati</taxon>
        <taxon>Actinomycetota</taxon>
        <taxon>Actinomycetes</taxon>
        <taxon>Streptosporangiales</taxon>
        <taxon>Streptosporangiaceae</taxon>
        <taxon>Nonomuraea</taxon>
    </lineage>
</organism>
<name>A0A1G8TXA2_9ACTN</name>
<keyword evidence="3" id="KW-1185">Reference proteome</keyword>
<keyword evidence="1" id="KW-0472">Membrane</keyword>
<protein>
    <submittedName>
        <fullName evidence="2">Uncharacterized protein</fullName>
    </submittedName>
</protein>
<feature type="transmembrane region" description="Helical" evidence="1">
    <location>
        <begin position="63"/>
        <end position="83"/>
    </location>
</feature>
<evidence type="ECO:0000313" key="2">
    <source>
        <dbReference type="EMBL" id="SDJ46131.1"/>
    </source>
</evidence>
<keyword evidence="1" id="KW-0812">Transmembrane</keyword>
<feature type="transmembrane region" description="Helical" evidence="1">
    <location>
        <begin position="156"/>
        <end position="177"/>
    </location>
</feature>
<evidence type="ECO:0000256" key="1">
    <source>
        <dbReference type="SAM" id="Phobius"/>
    </source>
</evidence>
<accession>A0A1G8TXA2</accession>
<feature type="transmembrane region" description="Helical" evidence="1">
    <location>
        <begin position="133"/>
        <end position="150"/>
    </location>
</feature>
<dbReference type="RefSeq" id="WP_090934839.1">
    <property type="nucleotide sequence ID" value="NZ_FNDJ01000010.1"/>
</dbReference>
<keyword evidence="1" id="KW-1133">Transmembrane helix</keyword>
<gene>
    <name evidence="2" type="ORF">SAMN05421869_110316</name>
</gene>
<dbReference type="EMBL" id="FNDJ01000010">
    <property type="protein sequence ID" value="SDJ46131.1"/>
    <property type="molecule type" value="Genomic_DNA"/>
</dbReference>
<evidence type="ECO:0000313" key="3">
    <source>
        <dbReference type="Proteomes" id="UP000199202"/>
    </source>
</evidence>
<reference evidence="2 3" key="1">
    <citation type="submission" date="2016-10" db="EMBL/GenBank/DDBJ databases">
        <authorList>
            <person name="de Groot N.N."/>
        </authorList>
    </citation>
    <scope>NUCLEOTIDE SEQUENCE [LARGE SCALE GENOMIC DNA]</scope>
    <source>
        <strain evidence="2 3">CGMCC 4.6533</strain>
    </source>
</reference>
<dbReference type="Proteomes" id="UP000199202">
    <property type="component" value="Unassembled WGS sequence"/>
</dbReference>
<dbReference type="AlphaFoldDB" id="A0A1G8TXA2"/>